<dbReference type="PANTHER" id="PTHR46211">
    <property type="entry name" value="GLYCEROPHOSPHORYL DIESTER PHOSPHODIESTERASE"/>
    <property type="match status" value="1"/>
</dbReference>
<evidence type="ECO:0000313" key="4">
    <source>
        <dbReference type="Proteomes" id="UP000886740"/>
    </source>
</evidence>
<dbReference type="Proteomes" id="UP000886740">
    <property type="component" value="Unassembled WGS sequence"/>
</dbReference>
<evidence type="ECO:0000313" key="3">
    <source>
        <dbReference type="EMBL" id="HIX73978.1"/>
    </source>
</evidence>
<reference evidence="3" key="1">
    <citation type="journal article" date="2021" name="PeerJ">
        <title>Extensive microbial diversity within the chicken gut microbiome revealed by metagenomics and culture.</title>
        <authorList>
            <person name="Gilroy R."/>
            <person name="Ravi A."/>
            <person name="Getino M."/>
            <person name="Pursley I."/>
            <person name="Horton D.L."/>
            <person name="Alikhan N.F."/>
            <person name="Baker D."/>
            <person name="Gharbi K."/>
            <person name="Hall N."/>
            <person name="Watson M."/>
            <person name="Adriaenssens E.M."/>
            <person name="Foster-Nyarko E."/>
            <person name="Jarju S."/>
            <person name="Secka A."/>
            <person name="Antonio M."/>
            <person name="Oren A."/>
            <person name="Chaudhuri R.R."/>
            <person name="La Ragione R."/>
            <person name="Hildebrand F."/>
            <person name="Pallen M.J."/>
        </authorList>
    </citation>
    <scope>NUCLEOTIDE SEQUENCE</scope>
    <source>
        <strain evidence="3">ChiGjej6B6-14162</strain>
    </source>
</reference>
<comment type="caution">
    <text evidence="3">The sequence shown here is derived from an EMBL/GenBank/DDBJ whole genome shotgun (WGS) entry which is preliminary data.</text>
</comment>
<dbReference type="SUPFAM" id="SSF51695">
    <property type="entry name" value="PLC-like phosphodiesterases"/>
    <property type="match status" value="1"/>
</dbReference>
<feature type="chain" id="PRO_5039160264" evidence="1">
    <location>
        <begin position="22"/>
        <end position="258"/>
    </location>
</feature>
<reference evidence="3" key="2">
    <citation type="submission" date="2021-04" db="EMBL/GenBank/DDBJ databases">
        <authorList>
            <person name="Gilroy R."/>
        </authorList>
    </citation>
    <scope>NUCLEOTIDE SEQUENCE</scope>
    <source>
        <strain evidence="3">ChiGjej6B6-14162</strain>
    </source>
</reference>
<evidence type="ECO:0000256" key="1">
    <source>
        <dbReference type="SAM" id="SignalP"/>
    </source>
</evidence>
<accession>A0A9D2BFC0</accession>
<sequence length="258" mass="29027">MKVSALLVGFLCLLTSCVADRAEQTKVIAHRGYWKCEGSAQNSIRSLERAAEIGAYGSEFDVHLTADGVLVVYHDNEIEGKNIQTSTYADLKDLTLSNGETLPTLESYLERAKSLDKLHLVFELKAHQTPERNREAAEASVNLVKKMGLEDRTDYISFNLDACKAFIRLCPDSKVFYLNGELSPKELEALGFAGLDYHYNVLREHSDWARECQELGLQVNVWTVNEEPLMEEMIAWGANYLTTDHPEEALALINKPNK</sequence>
<dbReference type="InterPro" id="IPR030395">
    <property type="entry name" value="GP_PDE_dom"/>
</dbReference>
<dbReference type="PROSITE" id="PS51257">
    <property type="entry name" value="PROKAR_LIPOPROTEIN"/>
    <property type="match status" value="1"/>
</dbReference>
<dbReference type="PROSITE" id="PS51704">
    <property type="entry name" value="GP_PDE"/>
    <property type="match status" value="1"/>
</dbReference>
<dbReference type="PANTHER" id="PTHR46211:SF1">
    <property type="entry name" value="GLYCEROPHOSPHODIESTER PHOSPHODIESTERASE, CYTOPLASMIC"/>
    <property type="match status" value="1"/>
</dbReference>
<dbReference type="GO" id="GO:0006629">
    <property type="term" value="P:lipid metabolic process"/>
    <property type="evidence" value="ECO:0007669"/>
    <property type="project" value="InterPro"/>
</dbReference>
<keyword evidence="1" id="KW-0732">Signal</keyword>
<dbReference type="GO" id="GO:0008081">
    <property type="term" value="F:phosphoric diester hydrolase activity"/>
    <property type="evidence" value="ECO:0007669"/>
    <property type="project" value="InterPro"/>
</dbReference>
<organism evidence="3 4">
    <name type="scientific">Candidatus Parabacteroides intestinipullorum</name>
    <dbReference type="NCBI Taxonomy" id="2838723"/>
    <lineage>
        <taxon>Bacteria</taxon>
        <taxon>Pseudomonadati</taxon>
        <taxon>Bacteroidota</taxon>
        <taxon>Bacteroidia</taxon>
        <taxon>Bacteroidales</taxon>
        <taxon>Tannerellaceae</taxon>
        <taxon>Parabacteroides</taxon>
    </lineage>
</organism>
<dbReference type="EMBL" id="DXEL01000025">
    <property type="protein sequence ID" value="HIX73978.1"/>
    <property type="molecule type" value="Genomic_DNA"/>
</dbReference>
<protein>
    <submittedName>
        <fullName evidence="3">Glycerophosphodiester phosphodiesterase</fullName>
    </submittedName>
</protein>
<feature type="domain" description="GP-PDE" evidence="2">
    <location>
        <begin position="25"/>
        <end position="253"/>
    </location>
</feature>
<dbReference type="InterPro" id="IPR017946">
    <property type="entry name" value="PLC-like_Pdiesterase_TIM-brl"/>
</dbReference>
<dbReference type="Pfam" id="PF03009">
    <property type="entry name" value="GDPD"/>
    <property type="match status" value="1"/>
</dbReference>
<feature type="signal peptide" evidence="1">
    <location>
        <begin position="1"/>
        <end position="21"/>
    </location>
</feature>
<name>A0A9D2BFC0_9BACT</name>
<gene>
    <name evidence="3" type="ORF">H9977_02900</name>
</gene>
<dbReference type="Gene3D" id="3.20.20.190">
    <property type="entry name" value="Phosphatidylinositol (PI) phosphodiesterase"/>
    <property type="match status" value="1"/>
</dbReference>
<dbReference type="AlphaFoldDB" id="A0A9D2BFC0"/>
<proteinExistence type="predicted"/>
<evidence type="ECO:0000259" key="2">
    <source>
        <dbReference type="PROSITE" id="PS51704"/>
    </source>
</evidence>